<dbReference type="SMART" id="SM00066">
    <property type="entry name" value="GAL4"/>
    <property type="match status" value="1"/>
</dbReference>
<feature type="domain" description="C2H2-type" evidence="9">
    <location>
        <begin position="10"/>
        <end position="40"/>
    </location>
</feature>
<evidence type="ECO:0000256" key="4">
    <source>
        <dbReference type="ARBA" id="ARBA00023125"/>
    </source>
</evidence>
<comment type="caution">
    <text evidence="10">The sequence shown here is derived from an EMBL/GenBank/DDBJ whole genome shotgun (WGS) entry which is preliminary data.</text>
</comment>
<evidence type="ECO:0000313" key="11">
    <source>
        <dbReference type="Proteomes" id="UP001147746"/>
    </source>
</evidence>
<dbReference type="AlphaFoldDB" id="A0A9W9QCA4"/>
<organism evidence="10 11">
    <name type="scientific">Penicillium atrosanguineum</name>
    <dbReference type="NCBI Taxonomy" id="1132637"/>
    <lineage>
        <taxon>Eukaryota</taxon>
        <taxon>Fungi</taxon>
        <taxon>Dikarya</taxon>
        <taxon>Ascomycota</taxon>
        <taxon>Pezizomycotina</taxon>
        <taxon>Eurotiomycetes</taxon>
        <taxon>Eurotiomycetidae</taxon>
        <taxon>Eurotiales</taxon>
        <taxon>Aspergillaceae</taxon>
        <taxon>Penicillium</taxon>
    </lineage>
</organism>
<accession>A0A9W9QCA4</accession>
<dbReference type="GO" id="GO:0003677">
    <property type="term" value="F:DNA binding"/>
    <property type="evidence" value="ECO:0007669"/>
    <property type="project" value="UniProtKB-KW"/>
</dbReference>
<evidence type="ECO:0000313" key="10">
    <source>
        <dbReference type="EMBL" id="KAJ5331066.1"/>
    </source>
</evidence>
<evidence type="ECO:0000256" key="5">
    <source>
        <dbReference type="ARBA" id="ARBA00023163"/>
    </source>
</evidence>
<evidence type="ECO:0000256" key="2">
    <source>
        <dbReference type="ARBA" id="ARBA00022833"/>
    </source>
</evidence>
<dbReference type="InterPro" id="IPR013087">
    <property type="entry name" value="Znf_C2H2_type"/>
</dbReference>
<evidence type="ECO:0000256" key="1">
    <source>
        <dbReference type="ARBA" id="ARBA00022723"/>
    </source>
</evidence>
<evidence type="ECO:0008006" key="12">
    <source>
        <dbReference type="Google" id="ProtNLM"/>
    </source>
</evidence>
<dbReference type="Gene3D" id="4.10.240.10">
    <property type="entry name" value="Zn(2)-C6 fungal-type DNA-binding domain"/>
    <property type="match status" value="1"/>
</dbReference>
<dbReference type="InterPro" id="IPR001138">
    <property type="entry name" value="Zn2Cys6_DnaBD"/>
</dbReference>
<evidence type="ECO:0000256" key="7">
    <source>
        <dbReference type="PROSITE-ProRule" id="PRU00042"/>
    </source>
</evidence>
<evidence type="ECO:0000256" key="3">
    <source>
        <dbReference type="ARBA" id="ARBA00023015"/>
    </source>
</evidence>
<reference evidence="10" key="1">
    <citation type="submission" date="2022-12" db="EMBL/GenBank/DDBJ databases">
        <authorList>
            <person name="Petersen C."/>
        </authorList>
    </citation>
    <scope>NUCLEOTIDE SEQUENCE</scope>
    <source>
        <strain evidence="10">IBT 21472</strain>
    </source>
</reference>
<dbReference type="PROSITE" id="PS50157">
    <property type="entry name" value="ZINC_FINGER_C2H2_2"/>
    <property type="match status" value="1"/>
</dbReference>
<dbReference type="PROSITE" id="PS50048">
    <property type="entry name" value="ZN2_CY6_FUNGAL_2"/>
    <property type="match status" value="1"/>
</dbReference>
<dbReference type="CDD" id="cd00067">
    <property type="entry name" value="GAL4"/>
    <property type="match status" value="1"/>
</dbReference>
<evidence type="ECO:0000256" key="6">
    <source>
        <dbReference type="ARBA" id="ARBA00023242"/>
    </source>
</evidence>
<dbReference type="PANTHER" id="PTHR47660">
    <property type="entry name" value="TRANSCRIPTION FACTOR WITH C2H2 AND ZN(2)-CYS(6) DNA BINDING DOMAIN (EUROFUNG)-RELATED-RELATED"/>
    <property type="match status" value="1"/>
</dbReference>
<dbReference type="PANTHER" id="PTHR47660:SF3">
    <property type="entry name" value="FINGER DOMAIN PROTEIN, PUTATIVE (AFU_ORTHOLOGUE AFUA_4G03310)-RELATED"/>
    <property type="match status" value="1"/>
</dbReference>
<keyword evidence="11" id="KW-1185">Reference proteome</keyword>
<keyword evidence="6" id="KW-0539">Nucleus</keyword>
<keyword evidence="5" id="KW-0804">Transcription</keyword>
<reference evidence="10" key="2">
    <citation type="journal article" date="2023" name="IMA Fungus">
        <title>Comparative genomic study of the Penicillium genus elucidates a diverse pangenome and 15 lateral gene transfer events.</title>
        <authorList>
            <person name="Petersen C."/>
            <person name="Sorensen T."/>
            <person name="Nielsen M.R."/>
            <person name="Sondergaard T.E."/>
            <person name="Sorensen J.L."/>
            <person name="Fitzpatrick D.A."/>
            <person name="Frisvad J.C."/>
            <person name="Nielsen K.L."/>
        </authorList>
    </citation>
    <scope>NUCLEOTIDE SEQUENCE</scope>
    <source>
        <strain evidence="10">IBT 21472</strain>
    </source>
</reference>
<dbReference type="EMBL" id="JAPZBO010000001">
    <property type="protein sequence ID" value="KAJ5331066.1"/>
    <property type="molecule type" value="Genomic_DNA"/>
</dbReference>
<dbReference type="Proteomes" id="UP001147746">
    <property type="component" value="Unassembled WGS sequence"/>
</dbReference>
<feature type="domain" description="Zn(2)-C6 fungal-type" evidence="8">
    <location>
        <begin position="45"/>
        <end position="75"/>
    </location>
</feature>
<keyword evidence="2" id="KW-0862">Zinc</keyword>
<keyword evidence="4" id="KW-0238">DNA-binding</keyword>
<name>A0A9W9QCA4_9EURO</name>
<dbReference type="GO" id="GO:0008270">
    <property type="term" value="F:zinc ion binding"/>
    <property type="evidence" value="ECO:0007669"/>
    <property type="project" value="UniProtKB-KW"/>
</dbReference>
<evidence type="ECO:0000259" key="9">
    <source>
        <dbReference type="PROSITE" id="PS50157"/>
    </source>
</evidence>
<evidence type="ECO:0000259" key="8">
    <source>
        <dbReference type="PROSITE" id="PS50048"/>
    </source>
</evidence>
<keyword evidence="3" id="KW-0805">Transcription regulation</keyword>
<dbReference type="GO" id="GO:0000981">
    <property type="term" value="F:DNA-binding transcription factor activity, RNA polymerase II-specific"/>
    <property type="evidence" value="ECO:0007669"/>
    <property type="project" value="InterPro"/>
</dbReference>
<dbReference type="Pfam" id="PF00172">
    <property type="entry name" value="Zn_clus"/>
    <property type="match status" value="1"/>
</dbReference>
<keyword evidence="1" id="KW-0479">Metal-binding</keyword>
<dbReference type="SUPFAM" id="SSF57701">
    <property type="entry name" value="Zn2/Cys6 DNA-binding domain"/>
    <property type="match status" value="1"/>
</dbReference>
<gene>
    <name evidence="10" type="ORF">N7476_000849</name>
</gene>
<keyword evidence="7" id="KW-0863">Zinc-finger</keyword>
<proteinExistence type="predicted"/>
<sequence length="360" mass="41626">MEGDFAQKKAECSFCFTRFGHRSSLVRHMRNNCNQSRQQPRRRKSCVQCVSDKTRCNLNRPRCSRCHMRSISCTYAGAASPDSPATEISETIPGDVIQLDHPAEEIMRLQQQQQQQQQHEPQATFDANLFDCLFSTPDTPEFIQALSYPFADPEPYGDKVSLALATHSMELLFRNQSKQLDDAELVAVLQAVVIYAIILITPSTNSDSPRADHNKIFRKMEQLVWHVVRTGLFLQEEREQTRLTWEAWVHVTSKRRAVLALYLLHWAYSVLHRVPCFDCRDLGFMPAPAAKKLWQMQTEQEWNKSYIQWLARWDCQGYLQGELGSIRPGVVMNTRAERWFEETDEFGFLMISIGITSLFP</sequence>
<protein>
    <recommendedName>
        <fullName evidence="12">Zn(2)-C6 fungal-type domain-containing protein</fullName>
    </recommendedName>
</protein>
<dbReference type="InterPro" id="IPR036864">
    <property type="entry name" value="Zn2-C6_fun-type_DNA-bd_sf"/>
</dbReference>